<dbReference type="EMBL" id="JACRSV010000004">
    <property type="protein sequence ID" value="MBC8560815.1"/>
    <property type="molecule type" value="Genomic_DNA"/>
</dbReference>
<feature type="signal peptide" evidence="5">
    <location>
        <begin position="1"/>
        <end position="31"/>
    </location>
</feature>
<dbReference type="SUPFAM" id="SSF69360">
    <property type="entry name" value="Cell wall binding repeat"/>
    <property type="match status" value="1"/>
</dbReference>
<dbReference type="Pfam" id="PF16147">
    <property type="entry name" value="DUF4855"/>
    <property type="match status" value="1"/>
</dbReference>
<evidence type="ECO:0000256" key="1">
    <source>
        <dbReference type="ARBA" id="ARBA00022737"/>
    </source>
</evidence>
<evidence type="ECO:0000313" key="8">
    <source>
        <dbReference type="Proteomes" id="UP000610760"/>
    </source>
</evidence>
<keyword evidence="1" id="KW-0677">Repeat</keyword>
<feature type="domain" description="F5/8 type C" evidence="6">
    <location>
        <begin position="30"/>
        <end position="187"/>
    </location>
</feature>
<name>A0A926E7D2_9FIRM</name>
<dbReference type="InterPro" id="IPR018337">
    <property type="entry name" value="Cell_wall/Cho-bd_repeat"/>
</dbReference>
<protein>
    <submittedName>
        <fullName evidence="7">DUF4855 domain-containing protein</fullName>
    </submittedName>
</protein>
<keyword evidence="2" id="KW-0378">Hydrolase</keyword>
<sequence>MRQTSLKKKFASLMCCMLSLTCTLGSIPASASTDQPVENLALHCSYETSGAPSADYPDSGGELTDGIEGTSSYGDSAWSAYLYVADLEITVDLGESKDFSKVEGVFLNSINNGGIPYPEWVRFSYSNDKDTWTEIVQESFADTAPADTAYTYSYELPETVNARYVKLTFPTAGWVFVSEIRVWSPESIVEPPVPPQEDLENMALHQPYETSGAAHANYPDSGGELTDGVEGTSSYSDPAWSAYLWVNNIEITVDLGSTKELSKLEGVFLNSMNNGGIPYPEWVKFSYSDDKQTWTDLPQETFHDTAPADSTYTYKYELSKPVNARYVKLTAPTGGWVFISEIRAWGKDASINPPEPPEPPVESDSLIFGIPYTSTLQGDAYHGSYGDPARTKLTDGKRSGAWDNANSVGIYSNGANQYFELTYALDETIQFKQIDIGVLTAPKSGISIPSQIVIQTRKEGETDWTTLYIGKPDGEGSRVNLVFATEGESLSAKEIRFGIEGGNTWTFLDELEVLADYNEETPQYVIKELPPPDDSNNIAKGRPYEVSLAADNAYPDEKNISLTDGVKGRLSYQDPAWVGYHAPADETVQEIVVDLGESQSFQEVALNVLQDSPYGIYYPDLIAVYTSDDKKTWTRMDVGASQSELILDLGSQQSFERIKTGFLQGQGKSDAAGIYNYCYQAPEQVKGRYVKVTMTFNTWAFIDEIQVFQVAETQRPKTANVLDDNLEPVAVDSNNAAYGATYETTWPSNDIRPDQGNKLTDGRRGSNSYLSKEWVGYTTADGIGAYLAENKVSARYPGSVSIFYSNNKENWSFLSNVNIAGGDTAEGVKRLDYVLEKAVSARYLKFVYYGLQDGLYMDEIEVLKVNDHKEDAGENPDNGDLVNLIENYDYTASRGSDEADIATALTDTLRGEGNWARLDYNAGYEPENHVVLNFDLTDMNSVSQIVMGMKRTGENVALPKNLKIKVSYNNSDWFTLKDFGRETPSDDVIWDGAVDEFGASIENADMAYTRYIRIEFDLTEGSATCLDEVQIFGKRGKTSTAGRPMEPHGDHYNVALEKPYTITPEASPSDVPDTDGRELTDGIRATLADQKDPAWFGFVWRYLPTGNQDESWPLKSVVIDLQDVKSVTSVQTSCMSGYLRGKGYINQPFALHTYASMDGKTWLPLSSKTNNDVWYYGEGTWGDEKFGVVSYGWRATGKNVVESEDHVSDADMVAARYIRVDYEPVNWCCIDEIEVMGYDGQKEGALVANGTRKLENGQEYMKPGEKTDGIHDMLLVYNGNYGHDAEVNRPVGDWSVEKFRPHLTYVNSENKAVDTMFDAVLFLALSTQYGNALPDISVDGDSPPSLKDWEWYIEKMFKEGGDVDNLNKAAEIASQELHNPDYKVKMVISIPGMPWSVTKFGTLNGRELDLSKQEDREYLLDWYIETIYQKFQAGNYEYIDFSGYYWLEENIVYSQESPAYAGKRVHELGMHYFWIPYYDASGNLWGQDFGFDAVAIQPNHYFDEAREPGSQGVIGNRRIERAAGLASYGQAGIEMEFDDRVASDDMTWANKYIDYLNGAIEYGYGGPDVYRNWYVGGYGLNKVANSDKIEARNLYDATYQLMKGTLTEKIPYVTEFHYAPSIDTGIRPGGGSSIGGGGSSGGGSVTPKPDDKPDPETPPTGDENYTWEETEDGYKLKDADGEYVTGWAKVSGKWYYLDADGIRATGWQKVDNKWYYLKSDGVMATGWLKLGNTWYFLNAGGVMQTGWLYNGGVWYYLYSWGGMANSGWVQVGNTWYYMRGNGAMMTGWLQQGNTWYYLKDSGAMATGWNWVNAKCYYFNSSGKMAANTTVGGYKLDASGAWVK</sequence>
<dbReference type="GO" id="GO:0016798">
    <property type="term" value="F:hydrolase activity, acting on glycosyl bonds"/>
    <property type="evidence" value="ECO:0007669"/>
    <property type="project" value="UniProtKB-KW"/>
</dbReference>
<evidence type="ECO:0000256" key="5">
    <source>
        <dbReference type="SAM" id="SignalP"/>
    </source>
</evidence>
<keyword evidence="5" id="KW-0732">Signal</keyword>
<feature type="domain" description="F5/8 type C" evidence="6">
    <location>
        <begin position="192"/>
        <end position="347"/>
    </location>
</feature>
<feature type="repeat" description="Cell wall-binding" evidence="3">
    <location>
        <begin position="1744"/>
        <end position="1763"/>
    </location>
</feature>
<dbReference type="Gene3D" id="2.10.270.10">
    <property type="entry name" value="Cholin Binding"/>
    <property type="match status" value="2"/>
</dbReference>
<comment type="caution">
    <text evidence="7">The sequence shown here is derived from an EMBL/GenBank/DDBJ whole genome shotgun (WGS) entry which is preliminary data.</text>
</comment>
<dbReference type="Gene3D" id="2.60.120.260">
    <property type="entry name" value="Galactose-binding domain-like"/>
    <property type="match status" value="7"/>
</dbReference>
<dbReference type="Pfam" id="PF19127">
    <property type="entry name" value="Choline_bind_3"/>
    <property type="match status" value="2"/>
</dbReference>
<reference evidence="7" key="1">
    <citation type="submission" date="2020-08" db="EMBL/GenBank/DDBJ databases">
        <title>Genome public.</title>
        <authorList>
            <person name="Liu C."/>
            <person name="Sun Q."/>
        </authorList>
    </citation>
    <scope>NUCLEOTIDE SEQUENCE</scope>
    <source>
        <strain evidence="7">NSJ-33</strain>
    </source>
</reference>
<feature type="compositionally biased region" description="Gly residues" evidence="4">
    <location>
        <begin position="1627"/>
        <end position="1644"/>
    </location>
</feature>
<dbReference type="RefSeq" id="WP_249296105.1">
    <property type="nucleotide sequence ID" value="NZ_JACRSV010000004.1"/>
</dbReference>
<dbReference type="Pfam" id="PF19085">
    <property type="entry name" value="Choline_bind_2"/>
    <property type="match status" value="1"/>
</dbReference>
<dbReference type="PROSITE" id="PS50022">
    <property type="entry name" value="FA58C_3"/>
    <property type="match status" value="4"/>
</dbReference>
<feature type="repeat" description="Cell wall-binding" evidence="3">
    <location>
        <begin position="1785"/>
        <end position="1804"/>
    </location>
</feature>
<evidence type="ECO:0000256" key="4">
    <source>
        <dbReference type="SAM" id="MobiDB-lite"/>
    </source>
</evidence>
<dbReference type="Proteomes" id="UP000610760">
    <property type="component" value="Unassembled WGS sequence"/>
</dbReference>
<dbReference type="SUPFAM" id="SSF49785">
    <property type="entry name" value="Galactose-binding domain-like"/>
    <property type="match status" value="5"/>
</dbReference>
<feature type="repeat" description="Cell wall-binding" evidence="3">
    <location>
        <begin position="1684"/>
        <end position="1703"/>
    </location>
</feature>
<keyword evidence="2" id="KW-0326">Glycosidase</keyword>
<feature type="region of interest" description="Disordered" evidence="4">
    <location>
        <begin position="1627"/>
        <end position="1671"/>
    </location>
</feature>
<proteinExistence type="predicted"/>
<dbReference type="Pfam" id="PF00754">
    <property type="entry name" value="F5_F8_type_C"/>
    <property type="match status" value="2"/>
</dbReference>
<feature type="compositionally biased region" description="Basic and acidic residues" evidence="4">
    <location>
        <begin position="751"/>
        <end position="764"/>
    </location>
</feature>
<organism evidence="7 8">
    <name type="scientific">Fumia xinanensis</name>
    <dbReference type="NCBI Taxonomy" id="2763659"/>
    <lineage>
        <taxon>Bacteria</taxon>
        <taxon>Bacillati</taxon>
        <taxon>Bacillota</taxon>
        <taxon>Clostridia</taxon>
        <taxon>Eubacteriales</taxon>
        <taxon>Oscillospiraceae</taxon>
        <taxon>Fumia</taxon>
    </lineage>
</organism>
<feature type="domain" description="F5/8 type C" evidence="6">
    <location>
        <begin position="363"/>
        <end position="516"/>
    </location>
</feature>
<feature type="region of interest" description="Disordered" evidence="4">
    <location>
        <begin position="212"/>
        <end position="231"/>
    </location>
</feature>
<evidence type="ECO:0000313" key="7">
    <source>
        <dbReference type="EMBL" id="MBC8560815.1"/>
    </source>
</evidence>
<feature type="repeat" description="Cell wall-binding" evidence="3">
    <location>
        <begin position="1724"/>
        <end position="1743"/>
    </location>
</feature>
<feature type="repeat" description="Cell wall-binding" evidence="3">
    <location>
        <begin position="1765"/>
        <end position="1784"/>
    </location>
</feature>
<dbReference type="InterPro" id="IPR032329">
    <property type="entry name" value="DUF4855"/>
</dbReference>
<feature type="domain" description="F5/8 type C" evidence="6">
    <location>
        <begin position="873"/>
        <end position="1034"/>
    </location>
</feature>
<feature type="repeat" description="Cell wall-binding" evidence="3">
    <location>
        <begin position="1805"/>
        <end position="1824"/>
    </location>
</feature>
<evidence type="ECO:0000256" key="3">
    <source>
        <dbReference type="PROSITE-ProRule" id="PRU00591"/>
    </source>
</evidence>
<keyword evidence="8" id="KW-1185">Reference proteome</keyword>
<gene>
    <name evidence="7" type="ORF">H8710_12140</name>
</gene>
<feature type="region of interest" description="Disordered" evidence="4">
    <location>
        <begin position="747"/>
        <end position="766"/>
    </location>
</feature>
<dbReference type="InterPro" id="IPR008979">
    <property type="entry name" value="Galactose-bd-like_sf"/>
</dbReference>
<dbReference type="InterPro" id="IPR000421">
    <property type="entry name" value="FA58C"/>
</dbReference>
<feature type="chain" id="PRO_5037387905" evidence="5">
    <location>
        <begin position="32"/>
        <end position="1843"/>
    </location>
</feature>
<evidence type="ECO:0000256" key="2">
    <source>
        <dbReference type="ARBA" id="ARBA00023295"/>
    </source>
</evidence>
<feature type="repeat" description="Cell wall-binding" evidence="3">
    <location>
        <begin position="1704"/>
        <end position="1723"/>
    </location>
</feature>
<evidence type="ECO:0000259" key="6">
    <source>
        <dbReference type="PROSITE" id="PS50022"/>
    </source>
</evidence>
<dbReference type="PROSITE" id="PS51170">
    <property type="entry name" value="CW"/>
    <property type="match status" value="7"/>
</dbReference>
<accession>A0A926E7D2</accession>